<dbReference type="EMBL" id="AY436614">
    <property type="protein sequence ID" value="AAS88553.1"/>
    <property type="molecule type" value="mRNA"/>
</dbReference>
<keyword evidence="1" id="KW-0805">Transcription regulation</keyword>
<dbReference type="Gene3D" id="1.20.5.170">
    <property type="match status" value="1"/>
</dbReference>
<feature type="region of interest" description="Disordered" evidence="4">
    <location>
        <begin position="232"/>
        <end position="300"/>
    </location>
</feature>
<accession>Q6T527</accession>
<dbReference type="GO" id="GO:0000981">
    <property type="term" value="F:DNA-binding transcription factor activity, RNA polymerase II-specific"/>
    <property type="evidence" value="ECO:0007669"/>
    <property type="project" value="TreeGrafter"/>
</dbReference>
<evidence type="ECO:0000256" key="4">
    <source>
        <dbReference type="SAM" id="MobiDB-lite"/>
    </source>
</evidence>
<dbReference type="SUPFAM" id="SSF57959">
    <property type="entry name" value="Leucine zipper domain"/>
    <property type="match status" value="1"/>
</dbReference>
<keyword evidence="2" id="KW-0238">DNA-binding</keyword>
<dbReference type="GO" id="GO:0005667">
    <property type="term" value="C:transcription regulator complex"/>
    <property type="evidence" value="ECO:0007669"/>
    <property type="project" value="TreeGrafter"/>
</dbReference>
<dbReference type="GO" id="GO:0000978">
    <property type="term" value="F:RNA polymerase II cis-regulatory region sequence-specific DNA binding"/>
    <property type="evidence" value="ECO:0007669"/>
    <property type="project" value="TreeGrafter"/>
</dbReference>
<dbReference type="InterPro" id="IPR050946">
    <property type="entry name" value="AP-1_TF_bZIP"/>
</dbReference>
<reference evidence="5" key="1">
    <citation type="journal article" date="2004" name="Parasitology">
        <title>Differential expression of AP-1 transcription factor genes c-fos and c-jun in the helminth parasites Taenia crassiceps and Taenia solium.</title>
        <authorList>
            <person name="Morales-Montor J."/>
            <person name="Escobedo G."/>
            <person name="Rodriguez-Dorantes M."/>
            <person name="Tellez-Ascencio N."/>
            <person name="Cerbon M.A."/>
            <person name="Larralde C."/>
        </authorList>
    </citation>
    <scope>NUCLEOTIDE SEQUENCE</scope>
    <source>
        <tissue evidence="5">Cysticerci</tissue>
    </source>
</reference>
<proteinExistence type="evidence at transcript level"/>
<organism evidence="5">
    <name type="scientific">Taenia solium</name>
    <name type="common">Pork tapeworm</name>
    <dbReference type="NCBI Taxonomy" id="6204"/>
    <lineage>
        <taxon>Eukaryota</taxon>
        <taxon>Metazoa</taxon>
        <taxon>Spiralia</taxon>
        <taxon>Lophotrochozoa</taxon>
        <taxon>Platyhelminthes</taxon>
        <taxon>Cestoda</taxon>
        <taxon>Eucestoda</taxon>
        <taxon>Cyclophyllidea</taxon>
        <taxon>Taeniidae</taxon>
        <taxon>Taenia</taxon>
    </lineage>
</organism>
<dbReference type="PRINTS" id="PR00043">
    <property type="entry name" value="LEUZIPPRJUN"/>
</dbReference>
<dbReference type="GO" id="GO:0042127">
    <property type="term" value="P:regulation of cell population proliferation"/>
    <property type="evidence" value="ECO:0007669"/>
    <property type="project" value="TreeGrafter"/>
</dbReference>
<name>Q6T527_TAESO</name>
<evidence type="ECO:0000256" key="3">
    <source>
        <dbReference type="ARBA" id="ARBA00023163"/>
    </source>
</evidence>
<keyword evidence="3" id="KW-0804">Transcription</keyword>
<feature type="compositionally biased region" description="Basic and acidic residues" evidence="4">
    <location>
        <begin position="540"/>
        <end position="557"/>
    </location>
</feature>
<dbReference type="InterPro" id="IPR046347">
    <property type="entry name" value="bZIP_sf"/>
</dbReference>
<dbReference type="PANTHER" id="PTHR11462:SF59">
    <property type="entry name" value="BZIP DOMAIN-CONTAINING PROTEIN"/>
    <property type="match status" value="1"/>
</dbReference>
<dbReference type="GO" id="GO:0051726">
    <property type="term" value="P:regulation of cell cycle"/>
    <property type="evidence" value="ECO:0007669"/>
    <property type="project" value="TreeGrafter"/>
</dbReference>
<sequence length="557" mass="60006">MTAKMQRTGRERTFANLFCALRLPPRLLRKGRRGTPQQLQPGCAEQRRLRLPRLPSVPLPLTAEEGTVGNPKILKQSMTLNLADPLPELSTAGEPLLLGLVCGLQGTAAPRERSVSDRDFSKLGIAREPTNVSASGVLTLRSLERTGEEGSGGSTAVWSARSLTNFVTEAGTLRRGLRARPGSTAPKLLRTAQANPASRPATFLTTDGRNDLLRRCPQRLVPPVRERCLRLHRRPGGRAADGAGDAGRDAALSPIDMESQERIKAERKAHEKPHRCLQVPEKEAGADRPARGKSENLESANSELASTANMLREQVAQLKQKVMTPLPGGAGGDDWARVSPRFPARCCGRGGLSSRRWRRWWLQRQPAQSASGLRQYTHTSSHRRLKLGGGALLWRVSPPRHSRSAGRAAAASGAAPAAGLSLAAAAAAASPEGRAADRAGDAGRDAAPVPYRHGVSSCKRFENRLSGLTHCRLQVPEKEAGADRSARGKSENLESAKLRAGIHGQHAQGTGGTALAESHEPRLQWVPTHANAGQWSGADQGREEAHEEQEKKLQRQT</sequence>
<feature type="compositionally biased region" description="Basic and acidic residues" evidence="4">
    <location>
        <begin position="259"/>
        <end position="269"/>
    </location>
</feature>
<protein>
    <submittedName>
        <fullName evidence="5">C-jun</fullName>
    </submittedName>
</protein>
<evidence type="ECO:0000256" key="2">
    <source>
        <dbReference type="ARBA" id="ARBA00023125"/>
    </source>
</evidence>
<evidence type="ECO:0000313" key="5">
    <source>
        <dbReference type="EMBL" id="AAS88553.1"/>
    </source>
</evidence>
<dbReference type="InterPro" id="IPR002112">
    <property type="entry name" value="Leuzip_Jun"/>
</dbReference>
<dbReference type="AlphaFoldDB" id="Q6T527"/>
<dbReference type="PANTHER" id="PTHR11462">
    <property type="entry name" value="JUN TRANSCRIPTION FACTOR-RELATED"/>
    <property type="match status" value="1"/>
</dbReference>
<feature type="region of interest" description="Disordered" evidence="4">
    <location>
        <begin position="497"/>
        <end position="557"/>
    </location>
</feature>
<feature type="compositionally biased region" description="Basic and acidic residues" evidence="4">
    <location>
        <begin position="280"/>
        <end position="296"/>
    </location>
</feature>
<evidence type="ECO:0000256" key="1">
    <source>
        <dbReference type="ARBA" id="ARBA00023015"/>
    </source>
</evidence>